<feature type="domain" description="PHD-type" evidence="15">
    <location>
        <begin position="59"/>
        <end position="201"/>
    </location>
</feature>
<dbReference type="PROSITE" id="PS51533">
    <property type="entry name" value="ADD"/>
    <property type="match status" value="1"/>
</dbReference>
<evidence type="ECO:0000256" key="11">
    <source>
        <dbReference type="ARBA" id="ARBA00023204"/>
    </source>
</evidence>
<feature type="region of interest" description="Disordered" evidence="14">
    <location>
        <begin position="330"/>
        <end position="354"/>
    </location>
</feature>
<evidence type="ECO:0000256" key="3">
    <source>
        <dbReference type="ARBA" id="ARBA00022723"/>
    </source>
</evidence>
<evidence type="ECO:0000256" key="6">
    <source>
        <dbReference type="ARBA" id="ARBA00022771"/>
    </source>
</evidence>
<dbReference type="PANTHER" id="PTHR46357:SF1">
    <property type="entry name" value="TRANSCRIPTIONAL REGULATOR ATRX"/>
    <property type="match status" value="1"/>
</dbReference>
<keyword evidence="10" id="KW-0238">DNA-binding</keyword>
<dbReference type="InterPro" id="IPR013083">
    <property type="entry name" value="Znf_RING/FYVE/PHD"/>
</dbReference>
<proteinExistence type="inferred from homology"/>
<feature type="compositionally biased region" description="Polar residues" evidence="14">
    <location>
        <begin position="330"/>
        <end position="346"/>
    </location>
</feature>
<evidence type="ECO:0000256" key="5">
    <source>
        <dbReference type="ARBA" id="ARBA00022763"/>
    </source>
</evidence>
<dbReference type="InterPro" id="IPR025766">
    <property type="entry name" value="ADD"/>
</dbReference>
<dbReference type="InterPro" id="IPR052131">
    <property type="entry name" value="ATRX_domain-containing"/>
</dbReference>
<comment type="catalytic activity">
    <reaction evidence="13">
        <text>ATP + H2O = ADP + phosphate + H(+)</text>
        <dbReference type="Rhea" id="RHEA:13065"/>
        <dbReference type="ChEBI" id="CHEBI:15377"/>
        <dbReference type="ChEBI" id="CHEBI:15378"/>
        <dbReference type="ChEBI" id="CHEBI:30616"/>
        <dbReference type="ChEBI" id="CHEBI:43474"/>
        <dbReference type="ChEBI" id="CHEBI:456216"/>
        <dbReference type="EC" id="3.6.4.12"/>
    </reaction>
</comment>
<dbReference type="PANTHER" id="PTHR46357">
    <property type="entry name" value="TRANSCRIPTIONAL REGULATOR ATRX"/>
    <property type="match status" value="1"/>
</dbReference>
<organism evidence="16 17">
    <name type="scientific">Polistes dominula</name>
    <name type="common">European paper wasp</name>
    <name type="synonym">Vespa dominula</name>
    <dbReference type="NCBI Taxonomy" id="743375"/>
    <lineage>
        <taxon>Eukaryota</taxon>
        <taxon>Metazoa</taxon>
        <taxon>Ecdysozoa</taxon>
        <taxon>Arthropoda</taxon>
        <taxon>Hexapoda</taxon>
        <taxon>Insecta</taxon>
        <taxon>Pterygota</taxon>
        <taxon>Neoptera</taxon>
        <taxon>Endopterygota</taxon>
        <taxon>Hymenoptera</taxon>
        <taxon>Apocrita</taxon>
        <taxon>Aculeata</taxon>
        <taxon>Vespoidea</taxon>
        <taxon>Vespidae</taxon>
        <taxon>Polistinae</taxon>
        <taxon>Polistini</taxon>
        <taxon>Polistes</taxon>
    </lineage>
</organism>
<evidence type="ECO:0000256" key="13">
    <source>
        <dbReference type="ARBA" id="ARBA00047995"/>
    </source>
</evidence>
<keyword evidence="9" id="KW-0067">ATP-binding</keyword>
<dbReference type="InterPro" id="IPR011011">
    <property type="entry name" value="Znf_FYVE_PHD"/>
</dbReference>
<gene>
    <name evidence="17" type="primary">LOC107067572</name>
</gene>
<name>A0ABM1IEN1_POLDO</name>
<dbReference type="InterPro" id="IPR041430">
    <property type="entry name" value="ADD_ATRX"/>
</dbReference>
<evidence type="ECO:0000256" key="8">
    <source>
        <dbReference type="ARBA" id="ARBA00022833"/>
    </source>
</evidence>
<evidence type="ECO:0000256" key="2">
    <source>
        <dbReference type="ARBA" id="ARBA00007025"/>
    </source>
</evidence>
<evidence type="ECO:0000256" key="7">
    <source>
        <dbReference type="ARBA" id="ARBA00022801"/>
    </source>
</evidence>
<keyword evidence="7" id="KW-0378">Hydrolase</keyword>
<evidence type="ECO:0000259" key="15">
    <source>
        <dbReference type="PROSITE" id="PS51533"/>
    </source>
</evidence>
<evidence type="ECO:0000256" key="12">
    <source>
        <dbReference type="ARBA" id="ARBA00023242"/>
    </source>
</evidence>
<reference evidence="17" key="1">
    <citation type="submission" date="2025-08" db="UniProtKB">
        <authorList>
            <consortium name="RefSeq"/>
        </authorList>
    </citation>
    <scope>IDENTIFICATION</scope>
    <source>
        <tissue evidence="17">Whole body</tissue>
    </source>
</reference>
<keyword evidence="4" id="KW-0547">Nucleotide-binding</keyword>
<dbReference type="Gene3D" id="3.30.40.10">
    <property type="entry name" value="Zinc/RING finger domain, C3HC4 (zinc finger)"/>
    <property type="match status" value="1"/>
</dbReference>
<dbReference type="SUPFAM" id="SSF57903">
    <property type="entry name" value="FYVE/PHD zinc finger"/>
    <property type="match status" value="1"/>
</dbReference>
<evidence type="ECO:0000313" key="17">
    <source>
        <dbReference type="RefSeq" id="XP_015178668.1"/>
    </source>
</evidence>
<sequence length="891" mass="100901">MLNLIDMDISSMLEVQVDEVKEVKRKKNVTSKDLIPFVTITPPPISQEESSFYKLMFDNDISVVRFRKLHCTACDVHIGSAPAEAKNMFEHPVLRTLLCANCREFYGDGTFEQEIVLGDDATDMFCRWCANGGNLYCCSYCSNTFCYKCIRRNFDSLVRKKIEADEKWKCFVCNPADLYATRATCWALLKYVQTVTRKLENDESLTPEELEERMNLDETECCPRRKKRKRKRTGSSDIDEDEDETYDPKVNNEPITTKRRVLKKRYKHRRLTLSNGSIPRLLPIRQCCPSSTENSPKPPELSTSLNSFTSVKTANTSAKSSNAFFLSVSSKTQENQSSPRPNQTVQEKVDAPNAKTYPSANITAVPTVKLLQSTAPFNPMQALISHVPNKNSYQTYYPASRMVTIPNTNHPMALTKSRVLLPKPKQTIKMMVTPSVINLDSDSDEPMAISVVNSPNTQNTPPVVDNNTTVNANSSSTVAVPVALVSTDSSCNINTIKINKEVEQPLRELDTTLNKSDKSLGQTVLYPYKEQFNDVFNNIKVKFNQILEDTKSEYANKNSIQETRYKIRSLYKEVYNTIIQMSYINDRVIRDYNSWERSQNKESEIIEERINRTSSLDKNHEIPLDMICAADSAEESDNEDVTTIKLSELILSTNALKSSSDNKKMVDQSVETSSVVCKDKSIQVFDFESKDYEKIIGHSVLTKTNNDSSTEEDSISAPVATSNEHVGKYEEQFINYLQHIEDHGIEIDDKSNEIVLESLIDVETDSSIPETLVNEIPSNNLSESTDLTLQENPEEHSKKETVNDDLMEVESLLSDSKSVSNNLRIKEIPINETNINTELEKEHMTMTNNTTDEKQNINIKKAIENVINSLITNETNVNNSTAEDDITIIED</sequence>
<evidence type="ECO:0000256" key="4">
    <source>
        <dbReference type="ARBA" id="ARBA00022741"/>
    </source>
</evidence>
<dbReference type="CDD" id="cd11726">
    <property type="entry name" value="ADDz_ATRX"/>
    <property type="match status" value="1"/>
</dbReference>
<keyword evidence="8" id="KW-0862">Zinc</keyword>
<evidence type="ECO:0000313" key="16">
    <source>
        <dbReference type="Proteomes" id="UP000694924"/>
    </source>
</evidence>
<feature type="compositionally biased region" description="Polar residues" evidence="14">
    <location>
        <begin position="778"/>
        <end position="791"/>
    </location>
</feature>
<evidence type="ECO:0000256" key="14">
    <source>
        <dbReference type="SAM" id="MobiDB-lite"/>
    </source>
</evidence>
<evidence type="ECO:0000256" key="1">
    <source>
        <dbReference type="ARBA" id="ARBA00004123"/>
    </source>
</evidence>
<dbReference type="Proteomes" id="UP000694924">
    <property type="component" value="Unplaced"/>
</dbReference>
<keyword evidence="11" id="KW-0234">DNA repair</keyword>
<keyword evidence="6" id="KW-0863">Zinc-finger</keyword>
<feature type="region of interest" description="Disordered" evidence="14">
    <location>
        <begin position="778"/>
        <end position="800"/>
    </location>
</feature>
<feature type="region of interest" description="Disordered" evidence="14">
    <location>
        <begin position="232"/>
        <end position="261"/>
    </location>
</feature>
<accession>A0ABM1IEN1</accession>
<dbReference type="RefSeq" id="XP_015178668.1">
    <property type="nucleotide sequence ID" value="XM_015323182.1"/>
</dbReference>
<dbReference type="Pfam" id="PF17981">
    <property type="entry name" value="ADD_ATRX"/>
    <property type="match status" value="1"/>
</dbReference>
<feature type="compositionally biased region" description="Polar residues" evidence="14">
    <location>
        <begin position="288"/>
        <end position="304"/>
    </location>
</feature>
<keyword evidence="5" id="KW-0227">DNA damage</keyword>
<keyword evidence="16" id="KW-1185">Reference proteome</keyword>
<protein>
    <submittedName>
        <fullName evidence="17">Uncharacterized protein LOC107067572 isoform X1</fullName>
    </submittedName>
</protein>
<keyword evidence="3" id="KW-0479">Metal-binding</keyword>
<keyword evidence="12" id="KW-0539">Nucleus</keyword>
<comment type="similarity">
    <text evidence="2">Belongs to the SNF2/RAD54 helicase family.</text>
</comment>
<evidence type="ECO:0000256" key="9">
    <source>
        <dbReference type="ARBA" id="ARBA00022840"/>
    </source>
</evidence>
<dbReference type="GeneID" id="107067572"/>
<comment type="subcellular location">
    <subcellularLocation>
        <location evidence="1">Nucleus</location>
    </subcellularLocation>
</comment>
<feature type="region of interest" description="Disordered" evidence="14">
    <location>
        <begin position="282"/>
        <end position="304"/>
    </location>
</feature>
<evidence type="ECO:0000256" key="10">
    <source>
        <dbReference type="ARBA" id="ARBA00023125"/>
    </source>
</evidence>